<evidence type="ECO:0000313" key="6">
    <source>
        <dbReference type="Proteomes" id="UP000441586"/>
    </source>
</evidence>
<evidence type="ECO:0000313" key="5">
    <source>
        <dbReference type="EMBL" id="KAE9631806.1"/>
    </source>
</evidence>
<dbReference type="PROSITE" id="PS51118">
    <property type="entry name" value="HTH_HXLR"/>
    <property type="match status" value="1"/>
</dbReference>
<dbReference type="InterPro" id="IPR036390">
    <property type="entry name" value="WH_DNA-bd_sf"/>
</dbReference>
<comment type="caution">
    <text evidence="5">The sequence shown here is derived from an EMBL/GenBank/DDBJ whole genome shotgun (WGS) entry which is preliminary data.</text>
</comment>
<evidence type="ECO:0000256" key="2">
    <source>
        <dbReference type="ARBA" id="ARBA00023125"/>
    </source>
</evidence>
<accession>A0A6A4RJY1</accession>
<dbReference type="PANTHER" id="PTHR33204:SF18">
    <property type="entry name" value="TRANSCRIPTIONAL REGULATORY PROTEIN"/>
    <property type="match status" value="1"/>
</dbReference>
<organism evidence="5 6">
    <name type="scientific">Parasedimentitalea maritima</name>
    <dbReference type="NCBI Taxonomy" id="2578117"/>
    <lineage>
        <taxon>Bacteria</taxon>
        <taxon>Pseudomonadati</taxon>
        <taxon>Pseudomonadota</taxon>
        <taxon>Alphaproteobacteria</taxon>
        <taxon>Rhodobacterales</taxon>
        <taxon>Paracoccaceae</taxon>
        <taxon>Parasedimentitalea</taxon>
    </lineage>
</organism>
<evidence type="ECO:0000256" key="3">
    <source>
        <dbReference type="ARBA" id="ARBA00023163"/>
    </source>
</evidence>
<feature type="domain" description="HTH hxlR-type" evidence="4">
    <location>
        <begin position="11"/>
        <end position="107"/>
    </location>
</feature>
<dbReference type="RefSeq" id="WP_158977878.1">
    <property type="nucleotide sequence ID" value="NZ_WSFO01000002.1"/>
</dbReference>
<keyword evidence="3" id="KW-0804">Transcription</keyword>
<dbReference type="Pfam" id="PF01638">
    <property type="entry name" value="HxlR"/>
    <property type="match status" value="1"/>
</dbReference>
<sequence>MAKTRTYKLGCPIARALDRVGDRWTLLILRDLHAGPGRFTELQKGLTGIAANLLTDRLTKMTSDDLIEKTQEKHGAVLYQLTQTGMRTSSLLFELAQFGRQFPLQGEISRPGNLRTLAATLGTACQRAVTSNTRLEVSILVDGENFLLIANSGQAELTYQAATNPDLELKTSYDAMVALTDGKITFEKFAAEECEFKVHTKGKEFEFMALMTAALEQLQG</sequence>
<gene>
    <name evidence="5" type="ORF">GP644_05760</name>
</gene>
<reference evidence="5 6" key="1">
    <citation type="submission" date="2019-12" db="EMBL/GenBank/DDBJ databases">
        <authorList>
            <person name="Zhang Y.-J."/>
        </authorList>
    </citation>
    <scope>NUCLEOTIDE SEQUENCE [LARGE SCALE GENOMIC DNA]</scope>
    <source>
        <strain evidence="5 6">H18S-6</strain>
    </source>
</reference>
<protein>
    <recommendedName>
        <fullName evidence="4">HTH hxlR-type domain-containing protein</fullName>
    </recommendedName>
</protein>
<dbReference type="GO" id="GO:0003677">
    <property type="term" value="F:DNA binding"/>
    <property type="evidence" value="ECO:0007669"/>
    <property type="project" value="UniProtKB-KW"/>
</dbReference>
<dbReference type="EMBL" id="WSFO01000002">
    <property type="protein sequence ID" value="KAE9631806.1"/>
    <property type="molecule type" value="Genomic_DNA"/>
</dbReference>
<dbReference type="AlphaFoldDB" id="A0A6A4RJY1"/>
<dbReference type="SUPFAM" id="SSF46785">
    <property type="entry name" value="Winged helix' DNA-binding domain"/>
    <property type="match status" value="1"/>
</dbReference>
<dbReference type="InterPro" id="IPR036388">
    <property type="entry name" value="WH-like_DNA-bd_sf"/>
</dbReference>
<evidence type="ECO:0000256" key="1">
    <source>
        <dbReference type="ARBA" id="ARBA00023015"/>
    </source>
</evidence>
<keyword evidence="1" id="KW-0805">Transcription regulation</keyword>
<proteinExistence type="predicted"/>
<dbReference type="PANTHER" id="PTHR33204">
    <property type="entry name" value="TRANSCRIPTIONAL REGULATOR, MARR FAMILY"/>
    <property type="match status" value="1"/>
</dbReference>
<dbReference type="Proteomes" id="UP000441586">
    <property type="component" value="Unassembled WGS sequence"/>
</dbReference>
<keyword evidence="2" id="KW-0238">DNA-binding</keyword>
<evidence type="ECO:0000259" key="4">
    <source>
        <dbReference type="PROSITE" id="PS51118"/>
    </source>
</evidence>
<name>A0A6A4RJY1_9RHOB</name>
<dbReference type="Gene3D" id="1.10.10.10">
    <property type="entry name" value="Winged helix-like DNA-binding domain superfamily/Winged helix DNA-binding domain"/>
    <property type="match status" value="1"/>
</dbReference>
<dbReference type="InterPro" id="IPR002577">
    <property type="entry name" value="HTH_HxlR"/>
</dbReference>